<keyword evidence="3" id="KW-1185">Reference proteome</keyword>
<dbReference type="EMBL" id="JBBNAF010000022">
    <property type="protein sequence ID" value="KAK9082475.1"/>
    <property type="molecule type" value="Genomic_DNA"/>
</dbReference>
<name>A0AAP0DZQ0_9MAGN</name>
<sequence length="104" mass="11585">MLKAMKKLVQKLDENQGNSADMHPEEELVEAEASELLLVCDVVANADRSTRLVEIACMTCLERDGGMRDNDDIQPEDAQNPADVGHTDIPLALNRNVRVVKRTR</sequence>
<protein>
    <submittedName>
        <fullName evidence="2">Uncharacterized protein</fullName>
    </submittedName>
</protein>
<feature type="region of interest" description="Disordered" evidence="1">
    <location>
        <begin position="66"/>
        <end position="87"/>
    </location>
</feature>
<evidence type="ECO:0000313" key="2">
    <source>
        <dbReference type="EMBL" id="KAK9082475.1"/>
    </source>
</evidence>
<accession>A0AAP0DZQ0</accession>
<comment type="caution">
    <text evidence="2">The sequence shown here is derived from an EMBL/GenBank/DDBJ whole genome shotgun (WGS) entry which is preliminary data.</text>
</comment>
<evidence type="ECO:0000313" key="3">
    <source>
        <dbReference type="Proteomes" id="UP001420932"/>
    </source>
</evidence>
<organism evidence="2 3">
    <name type="scientific">Stephania yunnanensis</name>
    <dbReference type="NCBI Taxonomy" id="152371"/>
    <lineage>
        <taxon>Eukaryota</taxon>
        <taxon>Viridiplantae</taxon>
        <taxon>Streptophyta</taxon>
        <taxon>Embryophyta</taxon>
        <taxon>Tracheophyta</taxon>
        <taxon>Spermatophyta</taxon>
        <taxon>Magnoliopsida</taxon>
        <taxon>Ranunculales</taxon>
        <taxon>Menispermaceae</taxon>
        <taxon>Menispermoideae</taxon>
        <taxon>Cissampelideae</taxon>
        <taxon>Stephania</taxon>
    </lineage>
</organism>
<proteinExistence type="predicted"/>
<feature type="region of interest" description="Disordered" evidence="1">
    <location>
        <begin position="1"/>
        <end position="27"/>
    </location>
</feature>
<dbReference type="AlphaFoldDB" id="A0AAP0DZQ0"/>
<gene>
    <name evidence="2" type="ORF">Syun_031358</name>
</gene>
<evidence type="ECO:0000256" key="1">
    <source>
        <dbReference type="SAM" id="MobiDB-lite"/>
    </source>
</evidence>
<dbReference type="Proteomes" id="UP001420932">
    <property type="component" value="Unassembled WGS sequence"/>
</dbReference>
<reference evidence="2 3" key="1">
    <citation type="submission" date="2024-01" db="EMBL/GenBank/DDBJ databases">
        <title>Genome assemblies of Stephania.</title>
        <authorList>
            <person name="Yang L."/>
        </authorList>
    </citation>
    <scope>NUCLEOTIDE SEQUENCE [LARGE SCALE GENOMIC DNA]</scope>
    <source>
        <strain evidence="2">YNDBR</strain>
        <tissue evidence="2">Leaf</tissue>
    </source>
</reference>